<dbReference type="EMBL" id="PSQE01000004">
    <property type="protein sequence ID" value="RHN61314.1"/>
    <property type="molecule type" value="Genomic_DNA"/>
</dbReference>
<sequence length="169" mass="19937">MKLPVVVRNSSEYLKDFLVSINSHYFVFLIGNIIIITFFAQGSGRNVPNEQEYDDVYEKLVRKSIKHEEKEKIRKDDSKVEKCDSVKEPKMKRGVKKSYRRCESENLKKQHRVLQRCESENNGRKNIEPAHVVKEETIVRILYPEDKMSNEEFHRTVEAFIAKNRGFEG</sequence>
<dbReference type="Proteomes" id="UP000265566">
    <property type="component" value="Chromosome 4"/>
</dbReference>
<reference evidence="2 4" key="1">
    <citation type="journal article" date="2011" name="Nature">
        <title>The Medicago genome provides insight into the evolution of rhizobial symbioses.</title>
        <authorList>
            <person name="Young N.D."/>
            <person name="Debelle F."/>
            <person name="Oldroyd G.E."/>
            <person name="Geurts R."/>
            <person name="Cannon S.B."/>
            <person name="Udvardi M.K."/>
            <person name="Benedito V.A."/>
            <person name="Mayer K.F."/>
            <person name="Gouzy J."/>
            <person name="Schoof H."/>
            <person name="Van de Peer Y."/>
            <person name="Proost S."/>
            <person name="Cook D.R."/>
            <person name="Meyers B.C."/>
            <person name="Spannagl M."/>
            <person name="Cheung F."/>
            <person name="De Mita S."/>
            <person name="Krishnakumar V."/>
            <person name="Gundlach H."/>
            <person name="Zhou S."/>
            <person name="Mudge J."/>
            <person name="Bharti A.K."/>
            <person name="Murray J.D."/>
            <person name="Naoumkina M.A."/>
            <person name="Rosen B."/>
            <person name="Silverstein K.A."/>
            <person name="Tang H."/>
            <person name="Rombauts S."/>
            <person name="Zhao P.X."/>
            <person name="Zhou P."/>
            <person name="Barbe V."/>
            <person name="Bardou P."/>
            <person name="Bechner M."/>
            <person name="Bellec A."/>
            <person name="Berger A."/>
            <person name="Berges H."/>
            <person name="Bidwell S."/>
            <person name="Bisseling T."/>
            <person name="Choisne N."/>
            <person name="Couloux A."/>
            <person name="Denny R."/>
            <person name="Deshpande S."/>
            <person name="Dai X."/>
            <person name="Doyle J.J."/>
            <person name="Dudez A.M."/>
            <person name="Farmer A.D."/>
            <person name="Fouteau S."/>
            <person name="Franken C."/>
            <person name="Gibelin C."/>
            <person name="Gish J."/>
            <person name="Goldstein S."/>
            <person name="Gonzalez A.J."/>
            <person name="Green P.J."/>
            <person name="Hallab A."/>
            <person name="Hartog M."/>
            <person name="Hua A."/>
            <person name="Humphray S.J."/>
            <person name="Jeong D.H."/>
            <person name="Jing Y."/>
            <person name="Jocker A."/>
            <person name="Kenton S.M."/>
            <person name="Kim D.J."/>
            <person name="Klee K."/>
            <person name="Lai H."/>
            <person name="Lang C."/>
            <person name="Lin S."/>
            <person name="Macmil S.L."/>
            <person name="Magdelenat G."/>
            <person name="Matthews L."/>
            <person name="McCorrison J."/>
            <person name="Monaghan E.L."/>
            <person name="Mun J.H."/>
            <person name="Najar F.Z."/>
            <person name="Nicholson C."/>
            <person name="Noirot C."/>
            <person name="O'Bleness M."/>
            <person name="Paule C.R."/>
            <person name="Poulain J."/>
            <person name="Prion F."/>
            <person name="Qin B."/>
            <person name="Qu C."/>
            <person name="Retzel E.F."/>
            <person name="Riddle C."/>
            <person name="Sallet E."/>
            <person name="Samain S."/>
            <person name="Samson N."/>
            <person name="Sanders I."/>
            <person name="Saurat O."/>
            <person name="Scarpelli C."/>
            <person name="Schiex T."/>
            <person name="Segurens B."/>
            <person name="Severin A.J."/>
            <person name="Sherrier D.J."/>
            <person name="Shi R."/>
            <person name="Sims S."/>
            <person name="Singer S.R."/>
            <person name="Sinharoy S."/>
            <person name="Sterck L."/>
            <person name="Viollet A."/>
            <person name="Wang B.B."/>
            <person name="Wang K."/>
            <person name="Wang M."/>
            <person name="Wang X."/>
            <person name="Warfsmann J."/>
            <person name="Weissenbach J."/>
            <person name="White D.D."/>
            <person name="White J.D."/>
            <person name="Wiley G.B."/>
            <person name="Wincker P."/>
            <person name="Xing Y."/>
            <person name="Yang L."/>
            <person name="Yao Z."/>
            <person name="Ying F."/>
            <person name="Zhai J."/>
            <person name="Zhou L."/>
            <person name="Zuber A."/>
            <person name="Denarie J."/>
            <person name="Dixon R.A."/>
            <person name="May G.D."/>
            <person name="Schwartz D.C."/>
            <person name="Rogers J."/>
            <person name="Quetier F."/>
            <person name="Town C.D."/>
            <person name="Roe B.A."/>
        </authorList>
    </citation>
    <scope>NUCLEOTIDE SEQUENCE [LARGE SCALE GENOMIC DNA]</scope>
    <source>
        <strain evidence="2">A17</strain>
        <strain evidence="4">cv. Jemalong A17</strain>
    </source>
</reference>
<dbReference type="PaxDb" id="3880-AES89158"/>
<proteinExistence type="predicted"/>
<keyword evidence="1" id="KW-1133">Transmembrane helix</keyword>
<evidence type="ECO:0000313" key="3">
    <source>
        <dbReference type="EMBL" id="RHN61314.1"/>
    </source>
</evidence>
<reference evidence="3" key="4">
    <citation type="journal article" date="2018" name="Nat. Plants">
        <title>Whole-genome landscape of Medicago truncatula symbiotic genes.</title>
        <authorList>
            <person name="Pecrix Y."/>
            <person name="Gamas P."/>
            <person name="Carrere S."/>
        </authorList>
    </citation>
    <scope>NUCLEOTIDE SEQUENCE</scope>
    <source>
        <tissue evidence="3">Leaves</tissue>
    </source>
</reference>
<dbReference type="EMBL" id="CM001220">
    <property type="protein sequence ID" value="AES89158.1"/>
    <property type="molecule type" value="Genomic_DNA"/>
</dbReference>
<accession>G7JHE8</accession>
<keyword evidence="1 2" id="KW-0812">Transmembrane</keyword>
<dbReference type="HOGENOM" id="CLU_089127_0_0_1"/>
<keyword evidence="5" id="KW-1185">Reference proteome</keyword>
<reference evidence="4" key="3">
    <citation type="submission" date="2015-04" db="UniProtKB">
        <authorList>
            <consortium name="EnsemblPlants"/>
        </authorList>
    </citation>
    <scope>IDENTIFICATION</scope>
    <source>
        <strain evidence="4">cv. Jemalong A17</strain>
    </source>
</reference>
<dbReference type="PANTHER" id="PTHR33640">
    <property type="entry name" value="TRANSMEMBRANE PROTEIN"/>
    <property type="match status" value="1"/>
</dbReference>
<evidence type="ECO:0000256" key="1">
    <source>
        <dbReference type="SAM" id="Phobius"/>
    </source>
</evidence>
<dbReference type="AlphaFoldDB" id="G7JHE8"/>
<reference evidence="2 4" key="2">
    <citation type="journal article" date="2014" name="BMC Genomics">
        <title>An improved genome release (version Mt4.0) for the model legume Medicago truncatula.</title>
        <authorList>
            <person name="Tang H."/>
            <person name="Krishnakumar V."/>
            <person name="Bidwell S."/>
            <person name="Rosen B."/>
            <person name="Chan A."/>
            <person name="Zhou S."/>
            <person name="Gentzbittel L."/>
            <person name="Childs K.L."/>
            <person name="Yandell M."/>
            <person name="Gundlach H."/>
            <person name="Mayer K.F."/>
            <person name="Schwartz D.C."/>
            <person name="Town C.D."/>
        </authorList>
    </citation>
    <scope>GENOME REANNOTATION</scope>
    <source>
        <strain evidence="4">cv. Jemalong A17</strain>
    </source>
</reference>
<evidence type="ECO:0000313" key="2">
    <source>
        <dbReference type="EMBL" id="AES89158.1"/>
    </source>
</evidence>
<organism evidence="2 5">
    <name type="scientific">Medicago truncatula</name>
    <name type="common">Barrel medic</name>
    <name type="synonym">Medicago tribuloides</name>
    <dbReference type="NCBI Taxonomy" id="3880"/>
    <lineage>
        <taxon>Eukaryota</taxon>
        <taxon>Viridiplantae</taxon>
        <taxon>Streptophyta</taxon>
        <taxon>Embryophyta</taxon>
        <taxon>Tracheophyta</taxon>
        <taxon>Spermatophyta</taxon>
        <taxon>Magnoliopsida</taxon>
        <taxon>eudicotyledons</taxon>
        <taxon>Gunneridae</taxon>
        <taxon>Pentapetalae</taxon>
        <taxon>rosids</taxon>
        <taxon>fabids</taxon>
        <taxon>Fabales</taxon>
        <taxon>Fabaceae</taxon>
        <taxon>Papilionoideae</taxon>
        <taxon>50 kb inversion clade</taxon>
        <taxon>NPAAA clade</taxon>
        <taxon>Hologalegina</taxon>
        <taxon>IRL clade</taxon>
        <taxon>Trifolieae</taxon>
        <taxon>Medicago</taxon>
    </lineage>
</organism>
<dbReference type="Gramene" id="rna23765">
    <property type="protein sequence ID" value="RHN61314.1"/>
    <property type="gene ID" value="gene23765"/>
</dbReference>
<feature type="transmembrane region" description="Helical" evidence="1">
    <location>
        <begin position="20"/>
        <end position="40"/>
    </location>
</feature>
<name>G7JHE8_MEDTR</name>
<evidence type="ECO:0000313" key="5">
    <source>
        <dbReference type="Proteomes" id="UP000002051"/>
    </source>
</evidence>
<dbReference type="EnsemblPlants" id="AES89158">
    <property type="protein sequence ID" value="AES89158"/>
    <property type="gene ID" value="MTR_4g070630"/>
</dbReference>
<keyword evidence="1" id="KW-0472">Membrane</keyword>
<dbReference type="Proteomes" id="UP000002051">
    <property type="component" value="Chromosome 4"/>
</dbReference>
<dbReference type="PANTHER" id="PTHR33640:SF32">
    <property type="entry name" value="PROTEIN, PUTATIVE-RELATED"/>
    <property type="match status" value="1"/>
</dbReference>
<gene>
    <name evidence="2" type="ordered locus">MTR_4g070630</name>
    <name evidence="3" type="ORF">MtrunA17_Chr4g0035281</name>
</gene>
<evidence type="ECO:0000313" key="4">
    <source>
        <dbReference type="EnsemblPlants" id="AES89158"/>
    </source>
</evidence>
<protein>
    <submittedName>
        <fullName evidence="2">Transmembrane protein, putative</fullName>
    </submittedName>
</protein>